<evidence type="ECO:0000256" key="2">
    <source>
        <dbReference type="ARBA" id="ARBA00012418"/>
    </source>
</evidence>
<dbReference type="InterPro" id="IPR011260">
    <property type="entry name" value="RNAP_asu_C"/>
</dbReference>
<dbReference type="NCBIfam" id="TIGR02027">
    <property type="entry name" value="rpoA"/>
    <property type="match status" value="1"/>
</dbReference>
<dbReference type="HAMAP" id="MF_00059">
    <property type="entry name" value="RNApol_bact_RpoA"/>
    <property type="match status" value="1"/>
</dbReference>
<dbReference type="GO" id="GO:0003899">
    <property type="term" value="F:DNA-directed RNA polymerase activity"/>
    <property type="evidence" value="ECO:0007669"/>
    <property type="project" value="UniProtKB-UniRule"/>
</dbReference>
<gene>
    <name evidence="11 13" type="primary">rpoA</name>
    <name evidence="13" type="ORF">MCORR_v1c01500</name>
</gene>
<evidence type="ECO:0000256" key="9">
    <source>
        <dbReference type="ARBA" id="ARBA00033070"/>
    </source>
</evidence>
<dbReference type="Gene3D" id="3.30.1360.10">
    <property type="entry name" value="RNA polymerase, RBP11-like subunit"/>
    <property type="match status" value="1"/>
</dbReference>
<dbReference type="OrthoDB" id="9805706at2"/>
<dbReference type="Gene3D" id="1.10.150.20">
    <property type="entry name" value="5' to 3' exonuclease, C-terminal subdomain"/>
    <property type="match status" value="1"/>
</dbReference>
<reference evidence="13 14" key="1">
    <citation type="submission" date="2017-11" db="EMBL/GenBank/DDBJ databases">
        <title>Genome sequence of Mesoplasma corruscae ELCA-2 (ATCC 49579).</title>
        <authorList>
            <person name="Lo W.-S."/>
            <person name="Kuo C.-H."/>
        </authorList>
    </citation>
    <scope>NUCLEOTIDE SEQUENCE [LARGE SCALE GENOMIC DNA]</scope>
    <source>
        <strain evidence="13 14">ELCA-2</strain>
    </source>
</reference>
<evidence type="ECO:0000256" key="11">
    <source>
        <dbReference type="HAMAP-Rule" id="MF_00059"/>
    </source>
</evidence>
<comment type="caution">
    <text evidence="13">The sequence shown here is derived from an EMBL/GenBank/DDBJ whole genome shotgun (WGS) entry which is preliminary data.</text>
</comment>
<organism evidence="13 14">
    <name type="scientific">Mesoplasma corruscae</name>
    <dbReference type="NCBI Taxonomy" id="216874"/>
    <lineage>
        <taxon>Bacteria</taxon>
        <taxon>Bacillati</taxon>
        <taxon>Mycoplasmatota</taxon>
        <taxon>Mollicutes</taxon>
        <taxon>Entomoplasmatales</taxon>
        <taxon>Entomoplasmataceae</taxon>
        <taxon>Mesoplasma</taxon>
    </lineage>
</organism>
<evidence type="ECO:0000256" key="7">
    <source>
        <dbReference type="ARBA" id="ARBA00023163"/>
    </source>
</evidence>
<comment type="subunit">
    <text evidence="11">Homodimer. The RNAP catalytic core consists of 2 alpha, 1 beta, 1 beta' and 1 omega subunit. When a sigma factor is associated with the core the holoenzyme is formed, which can initiate transcription.</text>
</comment>
<feature type="region of interest" description="Alpha N-terminal domain (alpha-NTD)" evidence="11">
    <location>
        <begin position="1"/>
        <end position="236"/>
    </location>
</feature>
<dbReference type="GO" id="GO:0046983">
    <property type="term" value="F:protein dimerization activity"/>
    <property type="evidence" value="ECO:0007669"/>
    <property type="project" value="InterPro"/>
</dbReference>
<evidence type="ECO:0000256" key="5">
    <source>
        <dbReference type="ARBA" id="ARBA00022679"/>
    </source>
</evidence>
<name>A0A2S5RH27_9MOLU</name>
<dbReference type="AlphaFoldDB" id="A0A2S5RH27"/>
<comment type="domain">
    <text evidence="11">The N-terminal domain is essential for RNAP assembly and basal transcription, whereas the C-terminal domain is involved in interaction with transcriptional regulators and with upstream promoter elements.</text>
</comment>
<comment type="similarity">
    <text evidence="1 11">Belongs to the RNA polymerase alpha chain family.</text>
</comment>
<keyword evidence="5 11" id="KW-0808">Transferase</keyword>
<proteinExistence type="inferred from homology"/>
<evidence type="ECO:0000313" key="14">
    <source>
        <dbReference type="Proteomes" id="UP000239785"/>
    </source>
</evidence>
<dbReference type="Gene3D" id="2.170.120.12">
    <property type="entry name" value="DNA-directed RNA polymerase, insert domain"/>
    <property type="match status" value="1"/>
</dbReference>
<dbReference type="InterPro" id="IPR011773">
    <property type="entry name" value="DNA-dir_RpoA"/>
</dbReference>
<dbReference type="InterPro" id="IPR011263">
    <property type="entry name" value="DNA-dir_RNA_pol_RpoA/D/Rpb3"/>
</dbReference>
<dbReference type="Pfam" id="PF01193">
    <property type="entry name" value="RNA_pol_L"/>
    <property type="match status" value="1"/>
</dbReference>
<dbReference type="EMBL" id="PHNF01000001">
    <property type="protein sequence ID" value="PPE06522.1"/>
    <property type="molecule type" value="Genomic_DNA"/>
</dbReference>
<feature type="region of interest" description="Alpha C-terminal domain (alpha-CTD)" evidence="11">
    <location>
        <begin position="254"/>
        <end position="318"/>
    </location>
</feature>
<evidence type="ECO:0000256" key="1">
    <source>
        <dbReference type="ARBA" id="ARBA00007123"/>
    </source>
</evidence>
<dbReference type="GO" id="GO:0003677">
    <property type="term" value="F:DNA binding"/>
    <property type="evidence" value="ECO:0007669"/>
    <property type="project" value="UniProtKB-UniRule"/>
</dbReference>
<feature type="domain" description="DNA-directed RNA polymerase RpoA/D/Rpb3-type" evidence="12">
    <location>
        <begin position="20"/>
        <end position="233"/>
    </location>
</feature>
<dbReference type="EC" id="2.7.7.6" evidence="2 11"/>
<dbReference type="SUPFAM" id="SSF56553">
    <property type="entry name" value="Insert subdomain of RNA polymerase alpha subunit"/>
    <property type="match status" value="1"/>
</dbReference>
<dbReference type="SUPFAM" id="SSF55257">
    <property type="entry name" value="RBP11-like subunits of RNA polymerase"/>
    <property type="match status" value="1"/>
</dbReference>
<dbReference type="SUPFAM" id="SSF47789">
    <property type="entry name" value="C-terminal domain of RNA polymerase alpha subunit"/>
    <property type="match status" value="1"/>
</dbReference>
<comment type="function">
    <text evidence="11">DNA-dependent RNA polymerase catalyzes the transcription of DNA into RNA using the four ribonucleoside triphosphates as substrates.</text>
</comment>
<dbReference type="Proteomes" id="UP000239785">
    <property type="component" value="Unassembled WGS sequence"/>
</dbReference>
<dbReference type="GO" id="GO:0000428">
    <property type="term" value="C:DNA-directed RNA polymerase complex"/>
    <property type="evidence" value="ECO:0007669"/>
    <property type="project" value="UniProtKB-KW"/>
</dbReference>
<evidence type="ECO:0000256" key="10">
    <source>
        <dbReference type="ARBA" id="ARBA00048552"/>
    </source>
</evidence>
<evidence type="ECO:0000313" key="13">
    <source>
        <dbReference type="EMBL" id="PPE06522.1"/>
    </source>
</evidence>
<dbReference type="GO" id="GO:0006351">
    <property type="term" value="P:DNA-templated transcription"/>
    <property type="evidence" value="ECO:0007669"/>
    <property type="project" value="UniProtKB-UniRule"/>
</dbReference>
<accession>A0A2S5RH27</accession>
<evidence type="ECO:0000259" key="12">
    <source>
        <dbReference type="SMART" id="SM00662"/>
    </source>
</evidence>
<dbReference type="GO" id="GO:0005737">
    <property type="term" value="C:cytoplasm"/>
    <property type="evidence" value="ECO:0007669"/>
    <property type="project" value="UniProtKB-ARBA"/>
</dbReference>
<comment type="catalytic activity">
    <reaction evidence="10 11">
        <text>RNA(n) + a ribonucleoside 5'-triphosphate = RNA(n+1) + diphosphate</text>
        <dbReference type="Rhea" id="RHEA:21248"/>
        <dbReference type="Rhea" id="RHEA-COMP:14527"/>
        <dbReference type="Rhea" id="RHEA-COMP:17342"/>
        <dbReference type="ChEBI" id="CHEBI:33019"/>
        <dbReference type="ChEBI" id="CHEBI:61557"/>
        <dbReference type="ChEBI" id="CHEBI:140395"/>
        <dbReference type="EC" id="2.7.7.6"/>
    </reaction>
</comment>
<dbReference type="CDD" id="cd06928">
    <property type="entry name" value="RNAP_alpha_NTD"/>
    <property type="match status" value="1"/>
</dbReference>
<evidence type="ECO:0000256" key="3">
    <source>
        <dbReference type="ARBA" id="ARBA00015972"/>
    </source>
</evidence>
<evidence type="ECO:0000256" key="6">
    <source>
        <dbReference type="ARBA" id="ARBA00022695"/>
    </source>
</evidence>
<dbReference type="InterPro" id="IPR011262">
    <property type="entry name" value="DNA-dir_RNA_pol_insert"/>
</dbReference>
<dbReference type="Pfam" id="PF03118">
    <property type="entry name" value="RNA_pol_A_CTD"/>
    <property type="match status" value="1"/>
</dbReference>
<keyword evidence="14" id="KW-1185">Reference proteome</keyword>
<keyword evidence="6 11" id="KW-0548">Nucleotidyltransferase</keyword>
<keyword evidence="4 11" id="KW-0240">DNA-directed RNA polymerase</keyword>
<protein>
    <recommendedName>
        <fullName evidence="3 11">DNA-directed RNA polymerase subunit alpha</fullName>
        <shortName evidence="11">RNAP subunit alpha</shortName>
        <ecNumber evidence="2 11">2.7.7.6</ecNumber>
    </recommendedName>
    <alternativeName>
        <fullName evidence="9 11">RNA polymerase subunit alpha</fullName>
    </alternativeName>
    <alternativeName>
        <fullName evidence="8 11">Transcriptase subunit alpha</fullName>
    </alternativeName>
</protein>
<sequence>MKQFNKPEFGIIQESPSKFYGKFSASPLERGFAITLGNVLRRTLLSSTPGAAVYAIKIAGAQHEFISIPGIEENVSRIVLNVKKIVLSINSKMYKDDEHIEIKISSTTVGPIKAKDLVLPAGVEILNKDLVIANIAEGGSLDLVLYAKNSRGYRTFKENKDNKNIEPGMITIDSNYSPIIRVAYNSEIINLGKAQDSEKLILEVETDGSILASDAVALASKILISHLETFTEIIDKSIDDVVVMGEDAVEEKELDKPVEELEFTQRSLNCLKRANIDTLRELVSKTEDEIKEIPNLGSKSLLEIKQKIASLELEFKKN</sequence>
<evidence type="ECO:0000256" key="4">
    <source>
        <dbReference type="ARBA" id="ARBA00022478"/>
    </source>
</evidence>
<dbReference type="FunFam" id="2.170.120.12:FF:000001">
    <property type="entry name" value="DNA-directed RNA polymerase subunit alpha"/>
    <property type="match status" value="1"/>
</dbReference>
<keyword evidence="7 11" id="KW-0804">Transcription</keyword>
<dbReference type="SMART" id="SM00662">
    <property type="entry name" value="RPOLD"/>
    <property type="match status" value="1"/>
</dbReference>
<dbReference type="RefSeq" id="WP_104206027.1">
    <property type="nucleotide sequence ID" value="NZ_PHNF01000001.1"/>
</dbReference>
<dbReference type="InterPro" id="IPR036643">
    <property type="entry name" value="RNApol_insert_sf"/>
</dbReference>
<evidence type="ECO:0000256" key="8">
    <source>
        <dbReference type="ARBA" id="ARBA00032524"/>
    </source>
</evidence>
<dbReference type="NCBIfam" id="NF003519">
    <property type="entry name" value="PRK05182.2-5"/>
    <property type="match status" value="1"/>
</dbReference>
<dbReference type="Pfam" id="PF01000">
    <property type="entry name" value="RNA_pol_A_bac"/>
    <property type="match status" value="1"/>
</dbReference>
<dbReference type="InterPro" id="IPR036603">
    <property type="entry name" value="RBP11-like"/>
</dbReference>